<dbReference type="Pfam" id="PF00069">
    <property type="entry name" value="Pkinase"/>
    <property type="match status" value="1"/>
</dbReference>
<dbReference type="PANTHER" id="PTHR43289:SF6">
    <property type="entry name" value="SERINE_THREONINE-PROTEIN KINASE NEKL-3"/>
    <property type="match status" value="1"/>
</dbReference>
<sequence length="316" mass="33814">MDDPASPAAPTVPGLTGLAVLARGGYSTVYRAVQVSVGRDVAVKIENRALATEHDRSRFLREARAAGRMSSHLFVVDLFDAGVTEDGHPYLVMELCAGSYADLLRERPLTAQEARDVGVKIADALADAHKVGVLHRDVKPANILITEFGEPTLADFGLAVLTEARDVSTTLDVLTPAYAPREMFRQPCDPSPAADIYSLCATLYTLLSGRPPRWSQERDPSLLTLMELFERPVPNLPGVPVELIDVLRGGLANDPRARPSAAELCDQLAALSLYPPGAVGTEPTVSRQPTARGPVGAPALPPDPTVPLARQRPSVH</sequence>
<dbReference type="InterPro" id="IPR008271">
    <property type="entry name" value="Ser/Thr_kinase_AS"/>
</dbReference>
<dbReference type="AlphaFoldDB" id="A0A8J3QYN3"/>
<keyword evidence="6" id="KW-0067">ATP-binding</keyword>
<keyword evidence="4" id="KW-0547">Nucleotide-binding</keyword>
<protein>
    <recommendedName>
        <fullName evidence="1">non-specific serine/threonine protein kinase</fullName>
        <ecNumber evidence="1">2.7.11.1</ecNumber>
    </recommendedName>
</protein>
<dbReference type="EMBL" id="BONZ01000064">
    <property type="protein sequence ID" value="GIH18200.1"/>
    <property type="molecule type" value="Genomic_DNA"/>
</dbReference>
<dbReference type="RefSeq" id="WP_203921732.1">
    <property type="nucleotide sequence ID" value="NZ_BONZ01000064.1"/>
</dbReference>
<evidence type="ECO:0000256" key="3">
    <source>
        <dbReference type="ARBA" id="ARBA00022679"/>
    </source>
</evidence>
<evidence type="ECO:0000256" key="7">
    <source>
        <dbReference type="SAM" id="MobiDB-lite"/>
    </source>
</evidence>
<keyword evidence="3" id="KW-0808">Transferase</keyword>
<accession>A0A8J3QYN3</accession>
<evidence type="ECO:0000256" key="4">
    <source>
        <dbReference type="ARBA" id="ARBA00022741"/>
    </source>
</evidence>
<evidence type="ECO:0000313" key="9">
    <source>
        <dbReference type="EMBL" id="GIH18200.1"/>
    </source>
</evidence>
<dbReference type="InterPro" id="IPR000719">
    <property type="entry name" value="Prot_kinase_dom"/>
</dbReference>
<feature type="region of interest" description="Disordered" evidence="7">
    <location>
        <begin position="280"/>
        <end position="316"/>
    </location>
</feature>
<reference evidence="9" key="1">
    <citation type="submission" date="2021-01" db="EMBL/GenBank/DDBJ databases">
        <title>Whole genome shotgun sequence of Rugosimonospora africana NBRC 104875.</title>
        <authorList>
            <person name="Komaki H."/>
            <person name="Tamura T."/>
        </authorList>
    </citation>
    <scope>NUCLEOTIDE SEQUENCE</scope>
    <source>
        <strain evidence="9">NBRC 104875</strain>
    </source>
</reference>
<gene>
    <name evidence="9" type="ORF">Raf01_63720</name>
</gene>
<dbReference type="PANTHER" id="PTHR43289">
    <property type="entry name" value="MITOGEN-ACTIVATED PROTEIN KINASE KINASE KINASE 20-RELATED"/>
    <property type="match status" value="1"/>
</dbReference>
<dbReference type="PROSITE" id="PS00108">
    <property type="entry name" value="PROTEIN_KINASE_ST"/>
    <property type="match status" value="1"/>
</dbReference>
<dbReference type="GO" id="GO:0004674">
    <property type="term" value="F:protein serine/threonine kinase activity"/>
    <property type="evidence" value="ECO:0007669"/>
    <property type="project" value="UniProtKB-KW"/>
</dbReference>
<proteinExistence type="predicted"/>
<dbReference type="CDD" id="cd14014">
    <property type="entry name" value="STKc_PknB_like"/>
    <property type="match status" value="1"/>
</dbReference>
<evidence type="ECO:0000313" key="10">
    <source>
        <dbReference type="Proteomes" id="UP000642748"/>
    </source>
</evidence>
<evidence type="ECO:0000259" key="8">
    <source>
        <dbReference type="PROSITE" id="PS50011"/>
    </source>
</evidence>
<evidence type="ECO:0000256" key="1">
    <source>
        <dbReference type="ARBA" id="ARBA00012513"/>
    </source>
</evidence>
<keyword evidence="10" id="KW-1185">Reference proteome</keyword>
<evidence type="ECO:0000256" key="2">
    <source>
        <dbReference type="ARBA" id="ARBA00022527"/>
    </source>
</evidence>
<dbReference type="SMART" id="SM00220">
    <property type="entry name" value="S_TKc"/>
    <property type="match status" value="1"/>
</dbReference>
<evidence type="ECO:0000256" key="5">
    <source>
        <dbReference type="ARBA" id="ARBA00022777"/>
    </source>
</evidence>
<dbReference type="Gene3D" id="1.10.510.10">
    <property type="entry name" value="Transferase(Phosphotransferase) domain 1"/>
    <property type="match status" value="1"/>
</dbReference>
<dbReference type="Proteomes" id="UP000642748">
    <property type="component" value="Unassembled WGS sequence"/>
</dbReference>
<comment type="caution">
    <text evidence="9">The sequence shown here is derived from an EMBL/GenBank/DDBJ whole genome shotgun (WGS) entry which is preliminary data.</text>
</comment>
<dbReference type="Gene3D" id="3.30.200.20">
    <property type="entry name" value="Phosphorylase Kinase, domain 1"/>
    <property type="match status" value="1"/>
</dbReference>
<keyword evidence="2" id="KW-0723">Serine/threonine-protein kinase</keyword>
<dbReference type="InterPro" id="IPR011009">
    <property type="entry name" value="Kinase-like_dom_sf"/>
</dbReference>
<keyword evidence="5" id="KW-0418">Kinase</keyword>
<evidence type="ECO:0000256" key="6">
    <source>
        <dbReference type="ARBA" id="ARBA00022840"/>
    </source>
</evidence>
<dbReference type="EC" id="2.7.11.1" evidence="1"/>
<dbReference type="GO" id="GO:0005524">
    <property type="term" value="F:ATP binding"/>
    <property type="evidence" value="ECO:0007669"/>
    <property type="project" value="UniProtKB-KW"/>
</dbReference>
<feature type="domain" description="Protein kinase" evidence="8">
    <location>
        <begin position="15"/>
        <end position="271"/>
    </location>
</feature>
<organism evidence="9 10">
    <name type="scientific">Rugosimonospora africana</name>
    <dbReference type="NCBI Taxonomy" id="556532"/>
    <lineage>
        <taxon>Bacteria</taxon>
        <taxon>Bacillati</taxon>
        <taxon>Actinomycetota</taxon>
        <taxon>Actinomycetes</taxon>
        <taxon>Micromonosporales</taxon>
        <taxon>Micromonosporaceae</taxon>
        <taxon>Rugosimonospora</taxon>
    </lineage>
</organism>
<dbReference type="SUPFAM" id="SSF56112">
    <property type="entry name" value="Protein kinase-like (PK-like)"/>
    <property type="match status" value="1"/>
</dbReference>
<name>A0A8J3QYN3_9ACTN</name>
<dbReference type="PROSITE" id="PS50011">
    <property type="entry name" value="PROTEIN_KINASE_DOM"/>
    <property type="match status" value="1"/>
</dbReference>